<comment type="similarity">
    <text evidence="2">Belongs to the bacterial solute-binding protein 5 family.</text>
</comment>
<evidence type="ECO:0000256" key="1">
    <source>
        <dbReference type="ARBA" id="ARBA00004196"/>
    </source>
</evidence>
<keyword evidence="4" id="KW-0732">Signal</keyword>
<dbReference type="CDD" id="cd00995">
    <property type="entry name" value="PBP2_NikA_DppA_OppA_like"/>
    <property type="match status" value="1"/>
</dbReference>
<evidence type="ECO:0000313" key="7">
    <source>
        <dbReference type="Proteomes" id="UP001138997"/>
    </source>
</evidence>
<sequence>MSPEFVRAAQNPFSRRSFLQFSSLAAGVAALAACGGPGGGDAAEGGSGAKATLIKIGTAATAGSMNPLDEQYSSLQVNVFDSLVRVYAGDPEPQGRIAESWAETGENTWTFTLRQGVTFHDGTPVTAEDVAFSFDTLMAEQYANSITLISIKSIKAVDDSTVEVVSAGPDPLLMSRLSALYVVPKAHWEKSGGGEGFAQDPIGSGPFKVESYSADTGAQLVAFADFWDGAPATEKIHMTYFSDASALALALQSGEVDVAHQLTTAQYPTLEGDDNLDLSAQFGGTQNMLQLKTTSGPFADIRVRQAAIAAIDADALVQGLTHGLAEKEDGQLPLKEVNGYTDTITRPAYDLEKAKALLAEAGATGAEIKITGMSLYRQLLEAIGEQLTAAGFKPTIQALEISEWVQQFTGGSDSDIFYRGVAYTGVFDVDRAFSMVSFGDKPAVKDPEWDKLFAATRTETDPAARLEKIATASQYLNDQAYILWSYANPSISAAAKTVSGTDFNQGLVLPMQGLVKQA</sequence>
<dbReference type="InterPro" id="IPR039424">
    <property type="entry name" value="SBP_5"/>
</dbReference>
<dbReference type="GO" id="GO:0030313">
    <property type="term" value="C:cell envelope"/>
    <property type="evidence" value="ECO:0007669"/>
    <property type="project" value="UniProtKB-SubCell"/>
</dbReference>
<name>A0A9X1NGZ5_9ACTN</name>
<organism evidence="6 7">
    <name type="scientific">Kineosporia babensis</name>
    <dbReference type="NCBI Taxonomy" id="499548"/>
    <lineage>
        <taxon>Bacteria</taxon>
        <taxon>Bacillati</taxon>
        <taxon>Actinomycetota</taxon>
        <taxon>Actinomycetes</taxon>
        <taxon>Kineosporiales</taxon>
        <taxon>Kineosporiaceae</taxon>
        <taxon>Kineosporia</taxon>
    </lineage>
</organism>
<dbReference type="InterPro" id="IPR000914">
    <property type="entry name" value="SBP_5_dom"/>
</dbReference>
<dbReference type="GO" id="GO:0043190">
    <property type="term" value="C:ATP-binding cassette (ABC) transporter complex"/>
    <property type="evidence" value="ECO:0007669"/>
    <property type="project" value="InterPro"/>
</dbReference>
<accession>A0A9X1NGZ5</accession>
<gene>
    <name evidence="6" type="ORF">LR394_23990</name>
</gene>
<proteinExistence type="inferred from homology"/>
<dbReference type="PROSITE" id="PS51257">
    <property type="entry name" value="PROKAR_LIPOPROTEIN"/>
    <property type="match status" value="1"/>
</dbReference>
<dbReference type="InterPro" id="IPR019546">
    <property type="entry name" value="TAT_signal_bac_arc"/>
</dbReference>
<comment type="caution">
    <text evidence="6">The sequence shown here is derived from an EMBL/GenBank/DDBJ whole genome shotgun (WGS) entry which is preliminary data.</text>
</comment>
<dbReference type="RefSeq" id="WP_231446105.1">
    <property type="nucleotide sequence ID" value="NZ_JAJOMB010000014.1"/>
</dbReference>
<evidence type="ECO:0000313" key="6">
    <source>
        <dbReference type="EMBL" id="MCD5313973.1"/>
    </source>
</evidence>
<dbReference type="Gene3D" id="3.40.190.10">
    <property type="entry name" value="Periplasmic binding protein-like II"/>
    <property type="match status" value="1"/>
</dbReference>
<dbReference type="Pfam" id="PF00496">
    <property type="entry name" value="SBP_bac_5"/>
    <property type="match status" value="1"/>
</dbReference>
<dbReference type="SUPFAM" id="SSF53850">
    <property type="entry name" value="Periplasmic binding protein-like II"/>
    <property type="match status" value="1"/>
</dbReference>
<dbReference type="GO" id="GO:0015833">
    <property type="term" value="P:peptide transport"/>
    <property type="evidence" value="ECO:0007669"/>
    <property type="project" value="TreeGrafter"/>
</dbReference>
<dbReference type="GO" id="GO:0042597">
    <property type="term" value="C:periplasmic space"/>
    <property type="evidence" value="ECO:0007669"/>
    <property type="project" value="UniProtKB-ARBA"/>
</dbReference>
<dbReference type="PANTHER" id="PTHR30290">
    <property type="entry name" value="PERIPLASMIC BINDING COMPONENT OF ABC TRANSPORTER"/>
    <property type="match status" value="1"/>
</dbReference>
<comment type="subcellular location">
    <subcellularLocation>
        <location evidence="1">Cell envelope</location>
    </subcellularLocation>
</comment>
<dbReference type="NCBIfam" id="TIGR01409">
    <property type="entry name" value="TAT_signal_seq"/>
    <property type="match status" value="1"/>
</dbReference>
<dbReference type="InterPro" id="IPR030678">
    <property type="entry name" value="Peptide/Ni-bd"/>
</dbReference>
<dbReference type="Proteomes" id="UP001138997">
    <property type="component" value="Unassembled WGS sequence"/>
</dbReference>
<dbReference type="AlphaFoldDB" id="A0A9X1NGZ5"/>
<keyword evidence="3" id="KW-0813">Transport</keyword>
<feature type="domain" description="Solute-binding protein family 5" evidence="5">
    <location>
        <begin position="92"/>
        <end position="419"/>
    </location>
</feature>
<keyword evidence="7" id="KW-1185">Reference proteome</keyword>
<reference evidence="6" key="1">
    <citation type="submission" date="2021-11" db="EMBL/GenBank/DDBJ databases">
        <title>Streptomyces corallinus and Kineosporia corallina sp. nov., two new coral-derived marine actinobacteria.</title>
        <authorList>
            <person name="Buangrab K."/>
            <person name="Sutthacheep M."/>
            <person name="Yeemin T."/>
            <person name="Harunari E."/>
            <person name="Igarashi Y."/>
            <person name="Sripreechasak P."/>
            <person name="Kanchanasin P."/>
            <person name="Tanasupawat S."/>
            <person name="Phongsopitanun W."/>
        </authorList>
    </citation>
    <scope>NUCLEOTIDE SEQUENCE</scope>
    <source>
        <strain evidence="6">JCM 31032</strain>
    </source>
</reference>
<dbReference type="PANTHER" id="PTHR30290:SF10">
    <property type="entry name" value="PERIPLASMIC OLIGOPEPTIDE-BINDING PROTEIN-RELATED"/>
    <property type="match status" value="1"/>
</dbReference>
<evidence type="ECO:0000256" key="2">
    <source>
        <dbReference type="ARBA" id="ARBA00005695"/>
    </source>
</evidence>
<protein>
    <submittedName>
        <fullName evidence="6">ABC transporter substrate-binding protein</fullName>
    </submittedName>
</protein>
<evidence type="ECO:0000256" key="4">
    <source>
        <dbReference type="ARBA" id="ARBA00022729"/>
    </source>
</evidence>
<dbReference type="PIRSF" id="PIRSF002741">
    <property type="entry name" value="MppA"/>
    <property type="match status" value="1"/>
</dbReference>
<evidence type="ECO:0000256" key="3">
    <source>
        <dbReference type="ARBA" id="ARBA00022448"/>
    </source>
</evidence>
<dbReference type="GO" id="GO:1904680">
    <property type="term" value="F:peptide transmembrane transporter activity"/>
    <property type="evidence" value="ECO:0007669"/>
    <property type="project" value="TreeGrafter"/>
</dbReference>
<dbReference type="Gene3D" id="3.10.105.10">
    <property type="entry name" value="Dipeptide-binding Protein, Domain 3"/>
    <property type="match status" value="1"/>
</dbReference>
<dbReference type="EMBL" id="JAJOMB010000014">
    <property type="protein sequence ID" value="MCD5313973.1"/>
    <property type="molecule type" value="Genomic_DNA"/>
</dbReference>
<dbReference type="InterPro" id="IPR006311">
    <property type="entry name" value="TAT_signal"/>
</dbReference>
<dbReference type="PROSITE" id="PS51318">
    <property type="entry name" value="TAT"/>
    <property type="match status" value="1"/>
</dbReference>
<evidence type="ECO:0000259" key="5">
    <source>
        <dbReference type="Pfam" id="PF00496"/>
    </source>
</evidence>